<evidence type="ECO:0000313" key="2">
    <source>
        <dbReference type="EMBL" id="GFO84091.1"/>
    </source>
</evidence>
<protein>
    <submittedName>
        <fullName evidence="2">Uncharacterized protein</fullName>
    </submittedName>
</protein>
<feature type="transmembrane region" description="Helical" evidence="1">
    <location>
        <begin position="201"/>
        <end position="219"/>
    </location>
</feature>
<feature type="transmembrane region" description="Helical" evidence="1">
    <location>
        <begin position="17"/>
        <end position="35"/>
    </location>
</feature>
<name>A0A916Q6T1_9FIRM</name>
<dbReference type="Proteomes" id="UP000613208">
    <property type="component" value="Unassembled WGS sequence"/>
</dbReference>
<feature type="transmembrane region" description="Helical" evidence="1">
    <location>
        <begin position="254"/>
        <end position="276"/>
    </location>
</feature>
<accession>A0A916Q6T1</accession>
<keyword evidence="1" id="KW-0812">Transmembrane</keyword>
<gene>
    <name evidence="2" type="ORF">ANBU17_04380</name>
</gene>
<organism evidence="2 3">
    <name type="scientific">Anaerostipes butyraticus</name>
    <dbReference type="NCBI Taxonomy" id="645466"/>
    <lineage>
        <taxon>Bacteria</taxon>
        <taxon>Bacillati</taxon>
        <taxon>Bacillota</taxon>
        <taxon>Clostridia</taxon>
        <taxon>Lachnospirales</taxon>
        <taxon>Lachnospiraceae</taxon>
        <taxon>Anaerostipes</taxon>
    </lineage>
</organism>
<sequence>MLNAVKMDFYRMIRTKSLYVVILIFVMMTVISTILCKSEFDDMEMQQDNYETVMQEEENDTVNAGISVILPTKPGEKVTVYDMFYANVKGKEVALFLVIFAVIFSAADFKSGYIKNIGGQTRKRFYLILSKAVSLCIYTVFLFGVFIIAQAVSNQVILGYLKWGPSEEFLPYLGVQLLLHAAFALFIMAVTIIIQNNVISMALAICLCLDLMAVVYSLFDHAAQKIGAEGFHLAEYTATGRIAMLPMALENTDLRVSLVTAAVFIAGSLIICGAVFQKRDIH</sequence>
<keyword evidence="3" id="KW-1185">Reference proteome</keyword>
<keyword evidence="1" id="KW-1133">Transmembrane helix</keyword>
<feature type="transmembrane region" description="Helical" evidence="1">
    <location>
        <begin position="125"/>
        <end position="149"/>
    </location>
</feature>
<evidence type="ECO:0000313" key="3">
    <source>
        <dbReference type="Proteomes" id="UP000613208"/>
    </source>
</evidence>
<keyword evidence="1" id="KW-0472">Membrane</keyword>
<dbReference type="RefSeq" id="WP_201309830.1">
    <property type="nucleotide sequence ID" value="NZ_BLYI01000006.1"/>
</dbReference>
<feature type="transmembrane region" description="Helical" evidence="1">
    <location>
        <begin position="93"/>
        <end position="113"/>
    </location>
</feature>
<dbReference type="AlphaFoldDB" id="A0A916Q6T1"/>
<dbReference type="EMBL" id="BLYI01000006">
    <property type="protein sequence ID" value="GFO84091.1"/>
    <property type="molecule type" value="Genomic_DNA"/>
</dbReference>
<proteinExistence type="predicted"/>
<evidence type="ECO:0000256" key="1">
    <source>
        <dbReference type="SAM" id="Phobius"/>
    </source>
</evidence>
<comment type="caution">
    <text evidence="2">The sequence shown here is derived from an EMBL/GenBank/DDBJ whole genome shotgun (WGS) entry which is preliminary data.</text>
</comment>
<reference evidence="2" key="1">
    <citation type="submission" date="2020-06" db="EMBL/GenBank/DDBJ databases">
        <title>Characterization of fructooligosaccharide metabolism and fructooligosaccharide-degrading enzymes in human commensal butyrate producers.</title>
        <authorList>
            <person name="Tanno H."/>
            <person name="Fujii T."/>
            <person name="Hirano K."/>
            <person name="Maeno S."/>
            <person name="Tonozuka T."/>
            <person name="Sakamoto M."/>
            <person name="Ohkuma M."/>
            <person name="Tochio T."/>
            <person name="Endo A."/>
        </authorList>
    </citation>
    <scope>NUCLEOTIDE SEQUENCE</scope>
    <source>
        <strain evidence="2">JCM 17466</strain>
    </source>
</reference>
<feature type="transmembrane region" description="Helical" evidence="1">
    <location>
        <begin position="169"/>
        <end position="194"/>
    </location>
</feature>